<evidence type="ECO:0000313" key="2">
    <source>
        <dbReference type="EMBL" id="GEU68048.1"/>
    </source>
</evidence>
<name>A0A6L2M219_TANCI</name>
<dbReference type="AlphaFoldDB" id="A0A6L2M219"/>
<gene>
    <name evidence="2" type="ORF">Tci_040026</name>
</gene>
<organism evidence="2">
    <name type="scientific">Tanacetum cinerariifolium</name>
    <name type="common">Dalmatian daisy</name>
    <name type="synonym">Chrysanthemum cinerariifolium</name>
    <dbReference type="NCBI Taxonomy" id="118510"/>
    <lineage>
        <taxon>Eukaryota</taxon>
        <taxon>Viridiplantae</taxon>
        <taxon>Streptophyta</taxon>
        <taxon>Embryophyta</taxon>
        <taxon>Tracheophyta</taxon>
        <taxon>Spermatophyta</taxon>
        <taxon>Magnoliopsida</taxon>
        <taxon>eudicotyledons</taxon>
        <taxon>Gunneridae</taxon>
        <taxon>Pentapetalae</taxon>
        <taxon>asterids</taxon>
        <taxon>campanulids</taxon>
        <taxon>Asterales</taxon>
        <taxon>Asteraceae</taxon>
        <taxon>Asteroideae</taxon>
        <taxon>Anthemideae</taxon>
        <taxon>Anthemidinae</taxon>
        <taxon>Tanacetum</taxon>
    </lineage>
</organism>
<evidence type="ECO:0000256" key="1">
    <source>
        <dbReference type="SAM" id="MobiDB-lite"/>
    </source>
</evidence>
<sequence>MLIPDKLIIDEIRDTHAYRDYVEEYGGVEVPMIKPKLVKSTRGMHRTPRATRTPNPADVQKPISTLIPPPSDDRERDEIHKATLLSLALHKTAKIVENHVNLVAVKEKILEEDVDKIIEGKDEESFAREFFDFVFLDEDSDTSIELESHKKNPKEVVDDVQEKKDDKKEEDDDDLTVSRKSENPQNHVVPTLFLQEFVAHALKIIKEIFKIHIQNMVVNVHSTTSASTATILFDLKYLLYLKMKMDLQAQVADLELWDVLRAKFEKSSAATGVCKTNTFRKQEDLKRPKPNALVFYGSQRNPYEPPRYLYNKDLFFLKYGNTEEKRSCVIWERVHDFQLGIESYQIKINLTEPTLIFPGIESFEGSQVKDLETRFLKKAPLLGDLDLKIMKTYGREIMKRLRHREQIRRWDCQLGPYGDSGRVGMGLLQEEVWGKKVGKSVV</sequence>
<accession>A0A6L2M219</accession>
<reference evidence="2" key="1">
    <citation type="journal article" date="2019" name="Sci. Rep.">
        <title>Draft genome of Tanacetum cinerariifolium, the natural source of mosquito coil.</title>
        <authorList>
            <person name="Yamashiro T."/>
            <person name="Shiraishi A."/>
            <person name="Satake H."/>
            <person name="Nakayama K."/>
        </authorList>
    </citation>
    <scope>NUCLEOTIDE SEQUENCE</scope>
</reference>
<feature type="compositionally biased region" description="Basic residues" evidence="1">
    <location>
        <begin position="40"/>
        <end position="49"/>
    </location>
</feature>
<feature type="compositionally biased region" description="Basic and acidic residues" evidence="1">
    <location>
        <begin position="146"/>
        <end position="167"/>
    </location>
</feature>
<protein>
    <submittedName>
        <fullName evidence="2">Uncharacterized protein</fullName>
    </submittedName>
</protein>
<comment type="caution">
    <text evidence="2">The sequence shown here is derived from an EMBL/GenBank/DDBJ whole genome shotgun (WGS) entry which is preliminary data.</text>
</comment>
<proteinExistence type="predicted"/>
<feature type="region of interest" description="Disordered" evidence="1">
    <location>
        <begin position="40"/>
        <end position="75"/>
    </location>
</feature>
<dbReference type="EMBL" id="BKCJ010005677">
    <property type="protein sequence ID" value="GEU68048.1"/>
    <property type="molecule type" value="Genomic_DNA"/>
</dbReference>
<feature type="region of interest" description="Disordered" evidence="1">
    <location>
        <begin position="144"/>
        <end position="181"/>
    </location>
</feature>